<accession>A0ABC9YSC7</accession>
<evidence type="ECO:0000313" key="2">
    <source>
        <dbReference type="Proteomes" id="UP000037179"/>
    </source>
</evidence>
<gene>
    <name evidence="1" type="ORF">NSK11_contig00036-0011</name>
</gene>
<dbReference type="Proteomes" id="UP000037179">
    <property type="component" value="Unassembled WGS sequence"/>
</dbReference>
<proteinExistence type="predicted"/>
<reference evidence="1 2" key="2">
    <citation type="journal article" date="2016" name="Genome Announc.">
        <title>Draft Genome Sequence of Erythromycin- and Oxytetracycline-Sensitive Nocardia seriolae Strain U-1 (NBRC 110359).</title>
        <authorList>
            <person name="Imajoh M."/>
            <person name="Sukeda M."/>
            <person name="Shimizu M."/>
            <person name="Yamane J."/>
            <person name="Ohnishi K."/>
            <person name="Oshima S."/>
        </authorList>
    </citation>
    <scope>NUCLEOTIDE SEQUENCE [LARGE SCALE GENOMIC DNA]</scope>
    <source>
        <strain evidence="1 2">U-1</strain>
    </source>
</reference>
<sequence length="73" mass="7757">MGRWRFRGCSARCTDTRPDVTVDALAAAGAIALITPVERALPDIGDHRLTPTVARHVSRVLGAATADRPTAHP</sequence>
<protein>
    <submittedName>
        <fullName evidence="1">Uncharacterized protein</fullName>
    </submittedName>
</protein>
<organism evidence="1 2">
    <name type="scientific">Nocardia seriolae</name>
    <dbReference type="NCBI Taxonomy" id="37332"/>
    <lineage>
        <taxon>Bacteria</taxon>
        <taxon>Bacillati</taxon>
        <taxon>Actinomycetota</taxon>
        <taxon>Actinomycetes</taxon>
        <taxon>Mycobacteriales</taxon>
        <taxon>Nocardiaceae</taxon>
        <taxon>Nocardia</taxon>
    </lineage>
</organism>
<name>A0ABC9YSC7_9NOCA</name>
<dbReference type="GeneID" id="93373089"/>
<evidence type="ECO:0000313" key="1">
    <source>
        <dbReference type="EMBL" id="GAP28422.1"/>
    </source>
</evidence>
<reference evidence="2" key="1">
    <citation type="submission" date="2015-07" db="EMBL/GenBank/DDBJ databases">
        <title>Nocardia seriolae U-1 whole genome shotgun sequence.</title>
        <authorList>
            <person name="Imajoh M."/>
            <person name="Fukumoto Y."/>
            <person name="Sukeda M."/>
            <person name="Yamane J."/>
            <person name="Yamasaki K."/>
            <person name="Shimizu M."/>
            <person name="Ohnishi K."/>
            <person name="Oshima S."/>
        </authorList>
    </citation>
    <scope>NUCLEOTIDE SEQUENCE [LARGE SCALE GENOMIC DNA]</scope>
    <source>
        <strain evidence="2">U-1</strain>
    </source>
</reference>
<keyword evidence="2" id="KW-1185">Reference proteome</keyword>
<dbReference type="EMBL" id="BBYQ01000036">
    <property type="protein sequence ID" value="GAP28422.1"/>
    <property type="molecule type" value="Genomic_DNA"/>
</dbReference>
<dbReference type="AlphaFoldDB" id="A0ABC9YSC7"/>
<dbReference type="RefSeq" id="WP_036545551.1">
    <property type="nucleotide sequence ID" value="NZ_AP028459.1"/>
</dbReference>
<comment type="caution">
    <text evidence="1">The sequence shown here is derived from an EMBL/GenBank/DDBJ whole genome shotgun (WGS) entry which is preliminary data.</text>
</comment>